<evidence type="ECO:0000313" key="2">
    <source>
        <dbReference type="Proteomes" id="UP000011602"/>
    </source>
</evidence>
<comment type="caution">
    <text evidence="1">The sequence shown here is derived from an EMBL/GenBank/DDBJ whole genome shotgun (WGS) entry which is preliminary data.</text>
</comment>
<accession>L9WW42</accession>
<dbReference type="InterPro" id="IPR045490">
    <property type="entry name" value="DUF6432"/>
</dbReference>
<name>L9WW42_9EURY</name>
<protein>
    <recommendedName>
        <fullName evidence="3">MarR family transcriptional regulator</fullName>
    </recommendedName>
</protein>
<sequence length="100" mass="11375">MRAKREYRNREATEVAVLDALVDQAEEGMSVFELRAAVEVDIDDLEDALSTLKEDELIIVESGANETVIKPDERVVPEVPTDEDEETQTVGEWLRERLPF</sequence>
<dbReference type="AlphaFoldDB" id="L9WW42"/>
<dbReference type="Proteomes" id="UP000011602">
    <property type="component" value="Unassembled WGS sequence"/>
</dbReference>
<reference evidence="1 2" key="1">
    <citation type="journal article" date="2014" name="PLoS Genet.">
        <title>Phylogenetically driven sequencing of extremely halophilic archaea reveals strategies for static and dynamic osmo-response.</title>
        <authorList>
            <person name="Becker E.A."/>
            <person name="Seitzer P.M."/>
            <person name="Tritt A."/>
            <person name="Larsen D."/>
            <person name="Krusor M."/>
            <person name="Yao A.I."/>
            <person name="Wu D."/>
            <person name="Madern D."/>
            <person name="Eisen J.A."/>
            <person name="Darling A.E."/>
            <person name="Facciotti M.T."/>
        </authorList>
    </citation>
    <scope>NUCLEOTIDE SEQUENCE [LARGE SCALE GENOMIC DNA]</scope>
    <source>
        <strain evidence="1 2">JCM 12255</strain>
    </source>
</reference>
<keyword evidence="2" id="KW-1185">Reference proteome</keyword>
<evidence type="ECO:0000313" key="1">
    <source>
        <dbReference type="EMBL" id="ELY53675.1"/>
    </source>
</evidence>
<dbReference type="EMBL" id="AOHZ01000064">
    <property type="protein sequence ID" value="ELY53675.1"/>
    <property type="molecule type" value="Genomic_DNA"/>
</dbReference>
<dbReference type="STRING" id="1227499.C493_13788"/>
<organism evidence="1 2">
    <name type="scientific">Natronolimnohabitans innermongolicus JCM 12255</name>
    <dbReference type="NCBI Taxonomy" id="1227499"/>
    <lineage>
        <taxon>Archaea</taxon>
        <taxon>Methanobacteriati</taxon>
        <taxon>Methanobacteriota</taxon>
        <taxon>Stenosarchaea group</taxon>
        <taxon>Halobacteria</taxon>
        <taxon>Halobacteriales</taxon>
        <taxon>Natrialbaceae</taxon>
        <taxon>Natronolimnohabitans</taxon>
    </lineage>
</organism>
<dbReference type="eggNOG" id="arCOG04688">
    <property type="taxonomic scope" value="Archaea"/>
</dbReference>
<dbReference type="Pfam" id="PF20024">
    <property type="entry name" value="DUF6432"/>
    <property type="match status" value="1"/>
</dbReference>
<dbReference type="OrthoDB" id="306709at2157"/>
<proteinExistence type="predicted"/>
<dbReference type="PATRIC" id="fig|1227499.3.peg.2827"/>
<gene>
    <name evidence="1" type="ORF">C493_13788</name>
</gene>
<dbReference type="RefSeq" id="WP_007260027.1">
    <property type="nucleotide sequence ID" value="NZ_AOHZ01000064.1"/>
</dbReference>
<evidence type="ECO:0008006" key="3">
    <source>
        <dbReference type="Google" id="ProtNLM"/>
    </source>
</evidence>